<gene>
    <name evidence="2" type="ORF">Pcinc_018443</name>
</gene>
<dbReference type="Proteomes" id="UP001286313">
    <property type="component" value="Unassembled WGS sequence"/>
</dbReference>
<dbReference type="SMART" id="SM00494">
    <property type="entry name" value="ChtBD2"/>
    <property type="match status" value="2"/>
</dbReference>
<accession>A0AAE1FNP7</accession>
<dbReference type="SUPFAM" id="SSF57625">
    <property type="entry name" value="Invertebrate chitin-binding proteins"/>
    <property type="match status" value="1"/>
</dbReference>
<dbReference type="Pfam" id="PF01607">
    <property type="entry name" value="CBM_14"/>
    <property type="match status" value="1"/>
</dbReference>
<proteinExistence type="predicted"/>
<comment type="caution">
    <text evidence="2">The sequence shown here is derived from an EMBL/GenBank/DDBJ whole genome shotgun (WGS) entry which is preliminary data.</text>
</comment>
<protein>
    <recommendedName>
        <fullName evidence="1">Chitin-binding type-2 domain-containing protein</fullName>
    </recommendedName>
</protein>
<evidence type="ECO:0000313" key="3">
    <source>
        <dbReference type="Proteomes" id="UP001286313"/>
    </source>
</evidence>
<reference evidence="2" key="1">
    <citation type="submission" date="2023-10" db="EMBL/GenBank/DDBJ databases">
        <title>Genome assemblies of two species of porcelain crab, Petrolisthes cinctipes and Petrolisthes manimaculis (Anomura: Porcellanidae).</title>
        <authorList>
            <person name="Angst P."/>
        </authorList>
    </citation>
    <scope>NUCLEOTIDE SEQUENCE</scope>
    <source>
        <strain evidence="2">PB745_01</strain>
        <tissue evidence="2">Gill</tissue>
    </source>
</reference>
<dbReference type="GO" id="GO:0008061">
    <property type="term" value="F:chitin binding"/>
    <property type="evidence" value="ECO:0007669"/>
    <property type="project" value="InterPro"/>
</dbReference>
<feature type="domain" description="Chitin-binding type-2" evidence="1">
    <location>
        <begin position="51"/>
        <end position="107"/>
    </location>
</feature>
<dbReference type="InterPro" id="IPR002557">
    <property type="entry name" value="Chitin-bd_dom"/>
</dbReference>
<dbReference type="Gene3D" id="2.170.140.10">
    <property type="entry name" value="Chitin binding domain"/>
    <property type="match status" value="1"/>
</dbReference>
<name>A0AAE1FNP7_PETCI</name>
<dbReference type="GO" id="GO:0005576">
    <property type="term" value="C:extracellular region"/>
    <property type="evidence" value="ECO:0007669"/>
    <property type="project" value="InterPro"/>
</dbReference>
<dbReference type="PROSITE" id="PS50940">
    <property type="entry name" value="CHIT_BIND_II"/>
    <property type="match status" value="1"/>
</dbReference>
<dbReference type="InterPro" id="IPR036508">
    <property type="entry name" value="Chitin-bd_dom_sf"/>
</dbReference>
<organism evidence="2 3">
    <name type="scientific">Petrolisthes cinctipes</name>
    <name type="common">Flat porcelain crab</name>
    <dbReference type="NCBI Taxonomy" id="88211"/>
    <lineage>
        <taxon>Eukaryota</taxon>
        <taxon>Metazoa</taxon>
        <taxon>Ecdysozoa</taxon>
        <taxon>Arthropoda</taxon>
        <taxon>Crustacea</taxon>
        <taxon>Multicrustacea</taxon>
        <taxon>Malacostraca</taxon>
        <taxon>Eumalacostraca</taxon>
        <taxon>Eucarida</taxon>
        <taxon>Decapoda</taxon>
        <taxon>Pleocyemata</taxon>
        <taxon>Anomura</taxon>
        <taxon>Galatheoidea</taxon>
        <taxon>Porcellanidae</taxon>
        <taxon>Petrolisthes</taxon>
    </lineage>
</organism>
<dbReference type="AlphaFoldDB" id="A0AAE1FNP7"/>
<dbReference type="EMBL" id="JAWQEG010001773">
    <property type="protein sequence ID" value="KAK3876800.1"/>
    <property type="molecule type" value="Genomic_DNA"/>
</dbReference>
<keyword evidence="3" id="KW-1185">Reference proteome</keyword>
<evidence type="ECO:0000259" key="1">
    <source>
        <dbReference type="PROSITE" id="PS50940"/>
    </source>
</evidence>
<evidence type="ECO:0000313" key="2">
    <source>
        <dbReference type="EMBL" id="KAK3876800.1"/>
    </source>
</evidence>
<sequence length="202" mass="22452">MQLIAHRTNCSNYYSYDGIIDPLEQECPYLDPYFDSVACHTDLNKCCDPCLYYCRTQGTKVADPLDCTRFYYCSRDEYFPDISYRCPSGQYFNEALGDCADTSTCSQLCDVDGCGGGGGITTPTPTTSNPSTDQGGCYSTFACKSFGYFPACLNFCSPRYFHCSLNNLNGPVELLHCPDDHLLDPNINACVSPQDCPYPYHP</sequence>